<organism evidence="9 10">
    <name type="scientific">Runella salmonicolor</name>
    <dbReference type="NCBI Taxonomy" id="2950278"/>
    <lineage>
        <taxon>Bacteria</taxon>
        <taxon>Pseudomonadati</taxon>
        <taxon>Bacteroidota</taxon>
        <taxon>Cytophagia</taxon>
        <taxon>Cytophagales</taxon>
        <taxon>Spirosomataceae</taxon>
        <taxon>Runella</taxon>
    </lineage>
</organism>
<sequence>MYKNLQIQTQVWTIMKMSFQQILFVIFCCGISSAHTSKAQDVLNQPLSLDINGVEIKKVLNLIEKQAKVRFIYSSSAINITQKVKIKVSNQRLDLVLKELLKPLAVSYVVSDNRILLKKEKESVGAISPNIHEPTERAEITDIAITGSVTDESGSGLPGVSILVKGTQRGTTTDANGKYKVDVANADAVLVFSFVGYLSQEIVVGNQTQLNVSLKVDNKALEEVVVVGYGTQKKVNVIGSVSQISSKDIDNRPVTQASQAITGQMPGVTVIQNTGRPGASGGQIRVRGVGSFGATPDVLVLIDGIAGTMNDINPNDIKTISVLKDASSAAIYGARSANGVILITTKNGTSDKLSVSYDGYVGFNDATAFPDFVNSADYAAMYNIASGSQSFSPATIEKYRNQSDPDNFPNTRFLEEIFSRSGLQTAHTVTLNGGNDKNRFYLSGGFLNQEGIVAKNSFTRYNQRLTIQNKLSNKIELNTRIFGALETRKEPQATANKGGGFLDQLIQNAIRYPSIFVGQASNGDYGVGPESGGTPVSWLASDSYLINPNSRFGINSKLDWKPINGLTLSAIGGYNFSLFEQRSYLASQRLNANVFQNQAYLNQSSNKVIFKTMQYTGEYAKEINKHSFSLLAGYSFEEQNESYFNGYRQDFPSNDYTVLDMGGFTNQRVGGYDDAWAIQSLFSRAKYSFNERYLFEATIRRDGSSRFPAGNKYATFPSAAVGWRVSEEAFMKPITWITDMKLKASWGVLGNQNIGNYPYQQVLNSGRNYPFGNTISTGAAYALYRDPNIKWESTETYDLGLESSFFNGSLNLNVTYFNRNTRDILFRPSSSVSTVLGVGISETNTGAVENTGWEFDLGYRGKKGNWKYFFNGNFSIINNKVLTLGLGNVNQPNGYVGNGSDLFIGFPMQMYYGYLSDGVFLNASDISEWPVQTAVTPRPQAGDIRYKDISGPNGMPDGKVDPIYDRAYLGSRIPKYTFGANLGLSYSNFDLSVFMQGVAGVKGTLTGYAGYAFFNLGNIQKWQMDGRFNPDQPTRYPAYPRLEEVTNSGTPNTVTSDFWVINAAYLRVKNVQLGYNVPKNILEKMRLNNLKLYVTGENMFSFNSFRQGWDPEINTGGDYYPILRTYTFGINLKF</sequence>
<comment type="similarity">
    <text evidence="7">Belongs to the TonB-dependent receptor family.</text>
</comment>
<evidence type="ECO:0000313" key="10">
    <source>
        <dbReference type="Proteomes" id="UP001204772"/>
    </source>
</evidence>
<gene>
    <name evidence="9" type="ORF">NCI00_19425</name>
</gene>
<keyword evidence="2 7" id="KW-0813">Transport</keyword>
<dbReference type="Pfam" id="PF07715">
    <property type="entry name" value="Plug"/>
    <property type="match status" value="1"/>
</dbReference>
<evidence type="ECO:0000256" key="4">
    <source>
        <dbReference type="ARBA" id="ARBA00022692"/>
    </source>
</evidence>
<comment type="caution">
    <text evidence="9">The sequence shown here is derived from an EMBL/GenBank/DDBJ whole genome shotgun (WGS) entry which is preliminary data.</text>
</comment>
<evidence type="ECO:0000256" key="7">
    <source>
        <dbReference type="PROSITE-ProRule" id="PRU01360"/>
    </source>
</evidence>
<dbReference type="InterPro" id="IPR036942">
    <property type="entry name" value="Beta-barrel_TonB_sf"/>
</dbReference>
<dbReference type="Gene3D" id="2.40.170.20">
    <property type="entry name" value="TonB-dependent receptor, beta-barrel domain"/>
    <property type="match status" value="1"/>
</dbReference>
<dbReference type="Gene3D" id="2.170.130.10">
    <property type="entry name" value="TonB-dependent receptor, plug domain"/>
    <property type="match status" value="1"/>
</dbReference>
<keyword evidence="5 7" id="KW-0472">Membrane</keyword>
<dbReference type="InterPro" id="IPR023997">
    <property type="entry name" value="TonB-dep_OMP_SusC/RagA_CS"/>
</dbReference>
<dbReference type="InterPro" id="IPR023996">
    <property type="entry name" value="TonB-dep_OMP_SusC/RagA"/>
</dbReference>
<dbReference type="EMBL" id="JAMZEL010000009">
    <property type="protein sequence ID" value="MCP1384615.1"/>
    <property type="molecule type" value="Genomic_DNA"/>
</dbReference>
<dbReference type="InterPro" id="IPR037066">
    <property type="entry name" value="Plug_dom_sf"/>
</dbReference>
<dbReference type="NCBIfam" id="TIGR04056">
    <property type="entry name" value="OMP_RagA_SusC"/>
    <property type="match status" value="1"/>
</dbReference>
<dbReference type="Proteomes" id="UP001204772">
    <property type="component" value="Unassembled WGS sequence"/>
</dbReference>
<keyword evidence="4 7" id="KW-0812">Transmembrane</keyword>
<keyword evidence="3 7" id="KW-1134">Transmembrane beta strand</keyword>
<dbReference type="SUPFAM" id="SSF49464">
    <property type="entry name" value="Carboxypeptidase regulatory domain-like"/>
    <property type="match status" value="1"/>
</dbReference>
<feature type="domain" description="TonB-dependent receptor plug" evidence="8">
    <location>
        <begin position="234"/>
        <end position="340"/>
    </location>
</feature>
<dbReference type="Gene3D" id="2.60.40.1120">
    <property type="entry name" value="Carboxypeptidase-like, regulatory domain"/>
    <property type="match status" value="1"/>
</dbReference>
<evidence type="ECO:0000256" key="2">
    <source>
        <dbReference type="ARBA" id="ARBA00022448"/>
    </source>
</evidence>
<dbReference type="InterPro" id="IPR008969">
    <property type="entry name" value="CarboxyPept-like_regulatory"/>
</dbReference>
<keyword evidence="10" id="KW-1185">Reference proteome</keyword>
<dbReference type="InterPro" id="IPR012910">
    <property type="entry name" value="Plug_dom"/>
</dbReference>
<dbReference type="SUPFAM" id="SSF56935">
    <property type="entry name" value="Porins"/>
    <property type="match status" value="1"/>
</dbReference>
<dbReference type="Pfam" id="PF13715">
    <property type="entry name" value="CarbopepD_reg_2"/>
    <property type="match status" value="1"/>
</dbReference>
<comment type="subcellular location">
    <subcellularLocation>
        <location evidence="1 7">Cell outer membrane</location>
        <topology evidence="1 7">Multi-pass membrane protein</topology>
    </subcellularLocation>
</comment>
<proteinExistence type="inferred from homology"/>
<reference evidence="9 10" key="1">
    <citation type="submission" date="2022-06" db="EMBL/GenBank/DDBJ databases">
        <title>Runella sp. S5 genome sequencing.</title>
        <authorList>
            <person name="Park S."/>
        </authorList>
    </citation>
    <scope>NUCLEOTIDE SEQUENCE [LARGE SCALE GENOMIC DNA]</scope>
    <source>
        <strain evidence="9 10">S5</strain>
    </source>
</reference>
<keyword evidence="9" id="KW-0675">Receptor</keyword>
<evidence type="ECO:0000259" key="8">
    <source>
        <dbReference type="Pfam" id="PF07715"/>
    </source>
</evidence>
<keyword evidence="6 7" id="KW-0998">Cell outer membrane</keyword>
<dbReference type="PROSITE" id="PS52016">
    <property type="entry name" value="TONB_DEPENDENT_REC_3"/>
    <property type="match status" value="1"/>
</dbReference>
<evidence type="ECO:0000256" key="1">
    <source>
        <dbReference type="ARBA" id="ARBA00004571"/>
    </source>
</evidence>
<evidence type="ECO:0000256" key="5">
    <source>
        <dbReference type="ARBA" id="ARBA00023136"/>
    </source>
</evidence>
<evidence type="ECO:0000313" key="9">
    <source>
        <dbReference type="EMBL" id="MCP1384615.1"/>
    </source>
</evidence>
<evidence type="ECO:0000256" key="3">
    <source>
        <dbReference type="ARBA" id="ARBA00022452"/>
    </source>
</evidence>
<dbReference type="InterPro" id="IPR039426">
    <property type="entry name" value="TonB-dep_rcpt-like"/>
</dbReference>
<dbReference type="RefSeq" id="WP_253530327.1">
    <property type="nucleotide sequence ID" value="NZ_JAMZEL010000009.1"/>
</dbReference>
<dbReference type="NCBIfam" id="TIGR04057">
    <property type="entry name" value="SusC_RagA_signa"/>
    <property type="match status" value="1"/>
</dbReference>
<evidence type="ECO:0000256" key="6">
    <source>
        <dbReference type="ARBA" id="ARBA00023237"/>
    </source>
</evidence>
<name>A0ABT1FS80_9BACT</name>
<protein>
    <submittedName>
        <fullName evidence="9">TonB-dependent receptor</fullName>
    </submittedName>
</protein>
<accession>A0ABT1FS80</accession>